<sequence>MSEKKNIYDLSVKEMRKLIRGFSNTLYGRTVFFLAYFVPMMAFLVMIGLVVAEMIDPTYDLFCPIVGTFFLFTGLFILGNIYYYHEIRVFSEKR</sequence>
<gene>
    <name evidence="2" type="ORF">G3RUM_00704</name>
</gene>
<dbReference type="RefSeq" id="WP_129735419.1">
    <property type="nucleotide sequence ID" value="NZ_PRLM01000006.1"/>
</dbReference>
<reference evidence="2 3" key="2">
    <citation type="journal article" date="2020" name="Cell Rep.">
        <title>Acquisition and Adaptation of Ultra-small Parasitic Reduced Genome Bacteria to Mammalian Hosts.</title>
        <authorList>
            <person name="McLean J.S."/>
            <person name="Bor B."/>
            <person name="Kerns K.A."/>
            <person name="Liu Q."/>
            <person name="To T.T."/>
            <person name="Solden L."/>
            <person name="Hendrickson E.L."/>
            <person name="Wrighton K."/>
            <person name="Shi W."/>
            <person name="He X."/>
        </authorList>
    </citation>
    <scope>NUCLEOTIDE SEQUENCE [LARGE SCALE GENOMIC DNA]</scope>
    <source>
        <strain evidence="2 3">TM7_G3_2_Rum_HOT_351B</strain>
    </source>
</reference>
<feature type="transmembrane region" description="Helical" evidence="1">
    <location>
        <begin position="64"/>
        <end position="84"/>
    </location>
</feature>
<keyword evidence="1" id="KW-1133">Transmembrane helix</keyword>
<feature type="transmembrane region" description="Helical" evidence="1">
    <location>
        <begin position="26"/>
        <end position="52"/>
    </location>
</feature>
<reference evidence="2 3" key="1">
    <citation type="journal article" date="2018" name="bioRxiv">
        <title>Evidence of independent acquisition and adaption of ultra-small bacteria to human hosts across the highly diverse yet reduced genomes of the phylum Saccharibacteria.</title>
        <authorList>
            <person name="McLean J.S."/>
            <person name="Bor B."/>
            <person name="To T.T."/>
            <person name="Liu Q."/>
            <person name="Kearns K.A."/>
            <person name="Solden L.M."/>
            <person name="Wrighton K.C."/>
            <person name="He X."/>
            <person name="Shi W."/>
        </authorList>
    </citation>
    <scope>NUCLEOTIDE SEQUENCE [LARGE SCALE GENOMIC DNA]</scope>
    <source>
        <strain evidence="2 3">TM7_G3_2_Rum_HOT_351B</strain>
    </source>
</reference>
<dbReference type="Proteomes" id="UP001191019">
    <property type="component" value="Unassembled WGS sequence"/>
</dbReference>
<evidence type="ECO:0000313" key="3">
    <source>
        <dbReference type="Proteomes" id="UP001191019"/>
    </source>
</evidence>
<name>A0ABY0FLE8_9BACT</name>
<evidence type="ECO:0000256" key="1">
    <source>
        <dbReference type="SAM" id="Phobius"/>
    </source>
</evidence>
<comment type="caution">
    <text evidence="2">The sequence shown here is derived from an EMBL/GenBank/DDBJ whole genome shotgun (WGS) entry which is preliminary data.</text>
</comment>
<accession>A0ABY0FLE8</accession>
<dbReference type="EMBL" id="PRLM01000006">
    <property type="protein sequence ID" value="RYC74547.1"/>
    <property type="molecule type" value="Genomic_DNA"/>
</dbReference>
<organism evidence="2 3">
    <name type="scientific">Candidatus Nanosyncoccus alces</name>
    <dbReference type="NCBI Taxonomy" id="2171997"/>
    <lineage>
        <taxon>Bacteria</taxon>
        <taxon>Candidatus Saccharimonadota</taxon>
        <taxon>Candidatus Nanosyncoccalia</taxon>
        <taxon>Candidatus Nanosyncoccales</taxon>
        <taxon>Candidatus Nanosyncoccaceae</taxon>
        <taxon>Candidatus Nanosyncoccus</taxon>
    </lineage>
</organism>
<keyword evidence="3" id="KW-1185">Reference proteome</keyword>
<evidence type="ECO:0000313" key="2">
    <source>
        <dbReference type="EMBL" id="RYC74547.1"/>
    </source>
</evidence>
<proteinExistence type="predicted"/>
<keyword evidence="1" id="KW-0812">Transmembrane</keyword>
<protein>
    <submittedName>
        <fullName evidence="2">Uncharacterized protein</fullName>
    </submittedName>
</protein>
<keyword evidence="1" id="KW-0472">Membrane</keyword>